<dbReference type="FunFam" id="3.40.50.300:FF:002141">
    <property type="entry name" value="Dynein heavy chain"/>
    <property type="match status" value="1"/>
</dbReference>
<dbReference type="InterPro" id="IPR042219">
    <property type="entry name" value="AAA_lid_11_sf"/>
</dbReference>
<evidence type="ECO:0000256" key="9">
    <source>
        <dbReference type="ARBA" id="ARBA00022846"/>
    </source>
</evidence>
<evidence type="ECO:0000256" key="2">
    <source>
        <dbReference type="ARBA" id="ARBA00004430"/>
    </source>
</evidence>
<evidence type="ECO:0000256" key="11">
    <source>
        <dbReference type="ARBA" id="ARBA00023054"/>
    </source>
</evidence>
<dbReference type="Gene3D" id="1.20.140.100">
    <property type="entry name" value="Dynein heavy chain, N-terminal domain 2"/>
    <property type="match status" value="1"/>
</dbReference>
<organism evidence="18 19">
    <name type="scientific">Cinara cedri</name>
    <dbReference type="NCBI Taxonomy" id="506608"/>
    <lineage>
        <taxon>Eukaryota</taxon>
        <taxon>Metazoa</taxon>
        <taxon>Ecdysozoa</taxon>
        <taxon>Arthropoda</taxon>
        <taxon>Hexapoda</taxon>
        <taxon>Insecta</taxon>
        <taxon>Pterygota</taxon>
        <taxon>Neoptera</taxon>
        <taxon>Paraneoptera</taxon>
        <taxon>Hemiptera</taxon>
        <taxon>Sternorrhyncha</taxon>
        <taxon>Aphidomorpha</taxon>
        <taxon>Aphidoidea</taxon>
        <taxon>Aphididae</taxon>
        <taxon>Lachninae</taxon>
        <taxon>Cinara</taxon>
    </lineage>
</organism>
<dbReference type="Pfam" id="PF17852">
    <property type="entry name" value="Dynein_AAA_lid"/>
    <property type="match status" value="1"/>
</dbReference>
<dbReference type="SUPFAM" id="SSF52540">
    <property type="entry name" value="P-loop containing nucleoside triphosphate hydrolases"/>
    <property type="match status" value="4"/>
</dbReference>
<evidence type="ECO:0000256" key="5">
    <source>
        <dbReference type="ARBA" id="ARBA00022701"/>
    </source>
</evidence>
<dbReference type="PANTHER" id="PTHR22878">
    <property type="entry name" value="DYNEIN HEAVY CHAIN 6, AXONEMAL-LIKE-RELATED"/>
    <property type="match status" value="1"/>
</dbReference>
<keyword evidence="9" id="KW-0282">Flagellum</keyword>
<dbReference type="FunFam" id="3.10.490.20:FF:000001">
    <property type="entry name" value="dynein heavy chain 7, axonemal"/>
    <property type="match status" value="1"/>
</dbReference>
<keyword evidence="11 16" id="KW-0175">Coiled coil</keyword>
<keyword evidence="6" id="KW-0677">Repeat</keyword>
<dbReference type="FunFam" id="1.10.8.710:FF:000004">
    <property type="entry name" value="Dynein axonemal heavy chain 6"/>
    <property type="match status" value="1"/>
</dbReference>
<dbReference type="InterPro" id="IPR024743">
    <property type="entry name" value="Dynein_HC_stalk"/>
</dbReference>
<dbReference type="FunFam" id="1.10.287.2620:FF:000002">
    <property type="entry name" value="Dynein heavy chain 2, axonemal"/>
    <property type="match status" value="1"/>
</dbReference>
<dbReference type="FunFam" id="1.20.920.30:FF:000002">
    <property type="entry name" value="Dynein axonemal heavy chain 3"/>
    <property type="match status" value="1"/>
</dbReference>
<evidence type="ECO:0000256" key="7">
    <source>
        <dbReference type="ARBA" id="ARBA00022741"/>
    </source>
</evidence>
<dbReference type="GO" id="GO:0051959">
    <property type="term" value="F:dynein light intermediate chain binding"/>
    <property type="evidence" value="ECO:0007669"/>
    <property type="project" value="InterPro"/>
</dbReference>
<dbReference type="FunFam" id="1.10.8.720:FF:000001">
    <property type="entry name" value="dynein heavy chain 7, axonemal"/>
    <property type="match status" value="1"/>
</dbReference>
<comment type="similarity">
    <text evidence="3">Belongs to the dynein heavy chain family.</text>
</comment>
<dbReference type="OrthoDB" id="5593012at2759"/>
<dbReference type="GO" id="GO:0005858">
    <property type="term" value="C:axonemal dynein complex"/>
    <property type="evidence" value="ECO:0007669"/>
    <property type="project" value="UniProtKB-ARBA"/>
</dbReference>
<evidence type="ECO:0000256" key="14">
    <source>
        <dbReference type="ARBA" id="ARBA00023212"/>
    </source>
</evidence>
<comment type="subcellular location">
    <subcellularLocation>
        <location evidence="1">Cell projection</location>
        <location evidence="1">Cilium</location>
        <location evidence="1">Flagellum</location>
    </subcellularLocation>
    <subcellularLocation>
        <location evidence="2">Cytoplasm</location>
        <location evidence="2">Cytoskeleton</location>
        <location evidence="2">Cilium axoneme</location>
    </subcellularLocation>
</comment>
<dbReference type="InterPro" id="IPR013602">
    <property type="entry name" value="Dynein_heavy_linker"/>
</dbReference>
<name>A0A5E4N9Y0_9HEMI</name>
<keyword evidence="4" id="KW-0963">Cytoplasm</keyword>
<dbReference type="Pfam" id="PF12780">
    <property type="entry name" value="AAA_8"/>
    <property type="match status" value="1"/>
</dbReference>
<dbReference type="FunFam" id="3.40.50.300:FF:000362">
    <property type="entry name" value="Dynein, axonemal, heavy chain 6"/>
    <property type="match status" value="1"/>
</dbReference>
<gene>
    <name evidence="18" type="ORF">CINCED_3A007537</name>
</gene>
<evidence type="ECO:0000313" key="19">
    <source>
        <dbReference type="Proteomes" id="UP000325440"/>
    </source>
</evidence>
<evidence type="ECO:0000256" key="10">
    <source>
        <dbReference type="ARBA" id="ARBA00023017"/>
    </source>
</evidence>
<dbReference type="InterPro" id="IPR042228">
    <property type="entry name" value="Dynein_linker_3"/>
</dbReference>
<feature type="coiled-coil region" evidence="16">
    <location>
        <begin position="770"/>
        <end position="797"/>
    </location>
</feature>
<dbReference type="Gene3D" id="1.10.8.1220">
    <property type="match status" value="1"/>
</dbReference>
<protein>
    <submittedName>
        <fullName evidence="18">Dynein heavy chain, domain-2,Dynein heavy chain domain,Dynein heavy chain, P-loop containing D4 domain,P</fullName>
    </submittedName>
</protein>
<proteinExistence type="inferred from homology"/>
<dbReference type="FunFam" id="3.20.180.20:FF:000003">
    <property type="entry name" value="Dynein heavy chain 12, axonemal"/>
    <property type="match status" value="1"/>
</dbReference>
<keyword evidence="7" id="KW-0547">Nucleotide-binding</keyword>
<evidence type="ECO:0000313" key="18">
    <source>
        <dbReference type="EMBL" id="VVC38384.1"/>
    </source>
</evidence>
<dbReference type="InterPro" id="IPR041658">
    <property type="entry name" value="AAA_lid_11"/>
</dbReference>
<dbReference type="InterPro" id="IPR004273">
    <property type="entry name" value="Dynein_heavy_D6_P-loop"/>
</dbReference>
<dbReference type="Gene3D" id="3.40.50.300">
    <property type="entry name" value="P-loop containing nucleotide triphosphate hydrolases"/>
    <property type="match status" value="5"/>
</dbReference>
<dbReference type="InterPro" id="IPR041228">
    <property type="entry name" value="Dynein_C"/>
</dbReference>
<evidence type="ECO:0000259" key="17">
    <source>
        <dbReference type="SMART" id="SM00382"/>
    </source>
</evidence>
<evidence type="ECO:0000256" key="15">
    <source>
        <dbReference type="ARBA" id="ARBA00023273"/>
    </source>
</evidence>
<dbReference type="GO" id="GO:0045505">
    <property type="term" value="F:dynein intermediate chain binding"/>
    <property type="evidence" value="ECO:0007669"/>
    <property type="project" value="InterPro"/>
</dbReference>
<dbReference type="InterPro" id="IPR026983">
    <property type="entry name" value="DHC"/>
</dbReference>
<dbReference type="PANTHER" id="PTHR22878:SF71">
    <property type="entry name" value="DYNEIN, AXONEMAL, HEAVY CHAIN 3"/>
    <property type="match status" value="1"/>
</dbReference>
<dbReference type="Pfam" id="PF12777">
    <property type="entry name" value="MT"/>
    <property type="match status" value="1"/>
</dbReference>
<dbReference type="Gene3D" id="1.10.472.130">
    <property type="match status" value="1"/>
</dbReference>
<dbReference type="GO" id="GO:0008569">
    <property type="term" value="F:minus-end-directed microtubule motor activity"/>
    <property type="evidence" value="ECO:0007669"/>
    <property type="project" value="InterPro"/>
</dbReference>
<keyword evidence="10" id="KW-0243">Dynein</keyword>
<dbReference type="InterPro" id="IPR043157">
    <property type="entry name" value="Dynein_AAA1S"/>
</dbReference>
<evidence type="ECO:0000256" key="12">
    <source>
        <dbReference type="ARBA" id="ARBA00023069"/>
    </source>
</evidence>
<evidence type="ECO:0000256" key="3">
    <source>
        <dbReference type="ARBA" id="ARBA00008887"/>
    </source>
</evidence>
<dbReference type="Pfam" id="PF18198">
    <property type="entry name" value="AAA_lid_11"/>
    <property type="match status" value="1"/>
</dbReference>
<feature type="domain" description="AAA+ ATPase" evidence="17">
    <location>
        <begin position="2006"/>
        <end position="2153"/>
    </location>
</feature>
<dbReference type="InterPro" id="IPR042222">
    <property type="entry name" value="Dynein_2_N"/>
</dbReference>
<dbReference type="Gene3D" id="1.10.287.2620">
    <property type="match status" value="1"/>
</dbReference>
<dbReference type="Gene3D" id="3.20.180.20">
    <property type="entry name" value="Dynein heavy chain, N-terminal domain 2"/>
    <property type="match status" value="1"/>
</dbReference>
<dbReference type="InterPro" id="IPR043160">
    <property type="entry name" value="Dynein_C_barrel"/>
</dbReference>
<dbReference type="InterPro" id="IPR003593">
    <property type="entry name" value="AAA+_ATPase"/>
</dbReference>
<dbReference type="SMART" id="SM00382">
    <property type="entry name" value="AAA"/>
    <property type="match status" value="2"/>
</dbReference>
<dbReference type="Pfam" id="PF12774">
    <property type="entry name" value="AAA_6"/>
    <property type="match status" value="1"/>
</dbReference>
<keyword evidence="5" id="KW-0493">Microtubule</keyword>
<dbReference type="Gene3D" id="1.10.8.720">
    <property type="entry name" value="Region D6 of dynein motor"/>
    <property type="match status" value="1"/>
</dbReference>
<dbReference type="Gene3D" id="6.10.140.1060">
    <property type="match status" value="1"/>
</dbReference>
<dbReference type="Proteomes" id="UP000325440">
    <property type="component" value="Unassembled WGS sequence"/>
</dbReference>
<evidence type="ECO:0000256" key="8">
    <source>
        <dbReference type="ARBA" id="ARBA00022840"/>
    </source>
</evidence>
<dbReference type="Pfam" id="PF17857">
    <property type="entry name" value="AAA_lid_1"/>
    <property type="match status" value="1"/>
</dbReference>
<dbReference type="Gene3D" id="1.20.58.1120">
    <property type="match status" value="1"/>
</dbReference>
<dbReference type="Pfam" id="PF08393">
    <property type="entry name" value="DHC_N2"/>
    <property type="match status" value="1"/>
</dbReference>
<sequence length="4063" mass="466763">MKKIKNKQLSGNCKGLSEIVQDGMAYPPLFCSHNTWTKSVPICHRIHQIKPSMSIGRNYRLELENRLRTINKSRENTLSIKILDEHSHLIKSPAILSRKKCKPKTKSNVNLRNNKSSGVVHLADLLSGKYYKDKTEMMEQKHVSMKIKKEKSIEKPQLLSSYNSFLQTCTELNPDDQLTILKDIRSQKNPNEVMNKKDNEIINYYLNEGISNEMYNLFPEEVLKSIKQNHIKPVLLKKHHFIMVKLESEVRQNYDIANHKILLDYILMDPDELKRIGVLNYHTPNYSSMAIRGPVLWHQITIIQKEQLRHNLYICRESILMLNKIWKKYSKDFIFPIKDLKKVGMPIDPTSLKDILEKSCEQFRHKLVKEWIEECADLFVETKTSYRDILSTCAIKTSKYQIQKFFDCVAATMSRQLRQIVFKSLKHFMDKILEYKNGNAIYTEYKDNMFICLPFFILKAVPKPNSTEISFEPTPEDCLNLLLSIPRRIIKTVENIPRIEQLLIKGDSTMVLKNVDDTEDDVQNMLIEIGKILENNFPGPKTYITYYETYSYLSNGSETEALNSFFKNDPFPLLSEFNTWIIKYMHINNDILKLRHRVELNLLLLDVTEINQNLKNIVANLKNKIIDYFMNLTQQTIYEVNSAFESMSIKSSEMPDTTEELVELSNFVNECRDSTLSKLKGQLRTVGDYIMFLYEYTEFNDADINMSSRVFRWPQEIYQVLDSATRRVIQKKGVVEVQLKSKKTEFEFDLKIHYKLLENLKKKDPPILTNNEILAATEEVERLIDFLEEDIATAKSINHTEQLLDLEVSPYTQLHSTVAASEPFNRLWHIVHDFHNYYEIWFNGPFQNLNAIEIKDIVDGMWKNLYKLARNLQDYPGSKRVAEIVRGKVESFKKYLPVLETICNPGIHDRHWTEISKTVGVDLQPNEQSTLSDMIEIGLPDYIEKLEEISMTASREYSLEHSLQKMKEEWLTIEFECSPYSGVSILTSLDDIQVMLDDHILKAQTMHGSIYIKPFEVEMDEWERKLISMQEILDIWISVQGVWMYLGPIFSSEDINRQMPEEARNFRTVDAIWRHMMIHTVNNRKVLDATNYPNMLKLLKKCSVMFEQIQKGLNEYLEKKRLFFPRFFFLSNDELLEILSETKDPLRVQPHLKKCFEGIAKLNFTKSIEIVGMISADGEVVAFNGIIYPADAKGLVEKWLIQVETLMIQSISEIINTAGKAYIYSPRVEWVRKWPGMVVLCAASINWTTEVEISIEQNGLSAYLNKSNKQIDDLVILVRGQLSKGERATVCALIVIDVHARDVVKTLNSLKVNSIHDFNWFSQLRYYNNDLKTTVSMVTTTLDYGNEYLGNTPRLVITPLTDRCYRTLMGALKLYLGGAPEGPAGTGKTETTKDLAKAIAKQCIVFNCSEGLDFKAMGKFFMGVAQSGAWACFDEFNRIELEVLSVIAQQVATIQMATKANLEKFVFEGTELTLNPTCAVFITMNPGYAGRQELPDNLKVLFRTVAMMVPDYAMIAEISLYSMGFSHARSLAEKIVDTYKLCSEQLSSQSHYDYGMRAVKSVLISIENLKIKYPDNDEAQIVLRAIYDVNLPKFLSEDVSLFIGIYGDLFPGVELLVPEREELINKIQINLTKKNLQSTPWFIEKIIQTYEMVLVRHGLMIVGEPLSGKTCAYQILAESLGDVQLELKAVMEEFKTTYKIINPKAITLAQLYGSFDKVSHEWHDGVLAIIFREFANSISNDRKWIVFDGPVDAVWIENMNTVLDDNKKLCLMSGEIIQMNSKMNMIFEPANLDQASPATVSRCGMLYLEPKQLGWRSFWLSYKQIIWPKLSPDQQVMMDEMIEWLVPATFNFIYRNCSLFLTTSENHMFNSFTRLINCLIKNETGVGIAAKWLGCITIFCLIWSFGSTIKDDSRNKFDTFLRKIILGQNDQHPKPQTFMLTKNHLFPDGGTVYDFVYDKKNNGSWIQWSEKLDLKRIPPDAKINDLIIGTDETAKQQYFLQMFLENEIPLLFVGPTGTGKSAIVLNYLMLLPKDKFLANVLNFSAQTSAKTVQDIIISKLDKRRRGVFGPPVGKKCLLFIDDLSMPLPEKYGAQPPIELLRQWIDHNHWYDLQMMSRIDMLDMLFIGVLQPPGGGSNDVTTRLTRHMNVIGINSFSQETMLKIFTQIVDWHVSKGFAEAIIFQGKNVVEAILFVYKESVSTFLPTPAKSHYTFNLRDFTRVIKGILLLPASRCKVIEKFFRLWVHETWRVFGDRLVDDDDRIKLFDIMQIASYNCLRQPMDSYLSDLMVVEEDNTLHSSHLRNLFYGNYMDPDSDIKIYDEVNNEKLLTERMEYYLNEYNTMSKSPLLMVMFKFAIEHVSRISRVLQQDNGNLLLVGVGGSGRQSASKLATFIADFKIFQIAVGSNYAKNEWNEDMKKILKYAGCEGKPITFFLSDSQIIDESFVEDINMLLNTGDIPNLFQSEERVDILDKVSNIAQSCGKKIETTPLALYNFFIERIKENLHLTLALSPIGEAFRTRLRMFPSLINCCTIDWFTAWPEDALEKVAEYYLQTMSLPLDIATSCVTICKEFHTTARDASIMFYSNLKRYNYVTPTSYLELIKTFQNVHMKKVTEITTSRNRYETGLEKIDFAAGQVSVMQDQLTALKPKLLETSKETEELMVKIELDTIQVEAKKEIVGADEALANEAAAASQAIKDDCESELAEAIPALESAVSALNTLKPADITLVKSMKNPPYGVKLVLEAVCVMKGIKSERKPDPSGSGRMIEDFWGPSQKLISDTKFLESLKTYDKDNIDPAIMKVIREKYIPDPDFNPVVIKSVSNACEGLCKWIRALDVYDKVIKIVGPKKEKLQKAEMDYNIQMEKLNEKRAELSGVLGKLQTLRDELAEKTKGKKELEDNIDMCAQKLTRAEILISGLRGEKYKWSQTAKELQSTLDNSVGDVLLSSGVVAYLGAFTVDYRNALVEDWNKKCLQMNIPCSQHFSLVHTLGQPVLIREWNMFGLPADNFSVENGIIIHNATRWPLMIDPQGQANKWIKSMENNNRLAIIKLSNSKLTSILQLAIEHGFPVLLENVQEELDATFDQVLLKNTFKQGKIEYLRFGDNLLEYNHSFRLYITTRLRNPHYLPEISVKVTLLNFMITQQGLQDQLLGIVVAQERPQLEEKKNQLIIESAENNKLLKEIEDKILYILSSSRGNILEDESAIKVLSSSKSLSAEIQSKQEIAFVTEKEIDVARDVYIPVSKHSSGLFFCITDLNYIDPMYQYSLSWFINLYDQSIKQSNKSDNINERIQILNDYFTYNIYRNVCRSLFEKDKLIFSFILTTGICRSKGELNDELFTLFLTGGTGLINVYPNPAIKWLTDKSWAETVRASQFPSLNQFYKSIVDFTDEWRKWYDSNNPQDMPIPEPYQSVDGLEKLIIIKCIRSDKVIPAIQYYIISSMGKKYIEPPSFDLEDSYKDSNCCTPLIFILSPGTDPMSNLIKFAEYKNMNRTDLITISLGQGQGPIAASMIKTGIDLGQWVVLQNCHLAVSWMKELDRICDEDIILSQTHESFRLWLTSYPSDNFPVSILQNGIKMINEAPKGLRANLLRSYMTNPINDPEFYLSCKNSFGLKILLFSLCFFHGLIQERRKFGPLGWNIPYEFNDSDLQISLMQLQMFLNDYEEIPYSALLYLIGECNYGGRVTDDKDRRLLSSLLSIFFNPNVISNELYTFSESEIYHVPENTNYDGCLKYIKSLPMNPQPEVFGLHENADITKNNYETNLLLNGTILTQSQIITGGSDTDSDKRIIELASNIANNIPDLFDVIAAAEKYPTKYEQSMNTVIRQELIRFNKLLAVIKTSLVEVQKANKGIVVMSADLEELNTSLVIGRIPASWMNKSYPSLKPLGGYVTDLLQRLKFLQDWLDNGVPEVFWLSGFYFTQSFLSGVLQNFSRKHKIPIDQLGFEFEVTIYEPDMKLKEIPGLGVYCWGLFLEGARWDRELCVLNESYPKILFDTIPIICFKPGIKTQFENKLYYEAPIYKTSARRGTLSTTGHSTNFVMYMNFLIDRSPNHWINRGTACLCQLDN</sequence>
<dbReference type="FunFam" id="3.40.50.300:FF:001145">
    <property type="entry name" value="Putative dynein heavy chain"/>
    <property type="match status" value="1"/>
</dbReference>
<dbReference type="GO" id="GO:0005524">
    <property type="term" value="F:ATP binding"/>
    <property type="evidence" value="ECO:0007669"/>
    <property type="project" value="UniProtKB-KW"/>
</dbReference>
<dbReference type="InterPro" id="IPR041466">
    <property type="entry name" value="Dynein_AAA5_ext"/>
</dbReference>
<dbReference type="FunFam" id="3.40.50.300:FF:000044">
    <property type="entry name" value="Dynein heavy chain 5, axonemal"/>
    <property type="match status" value="1"/>
</dbReference>
<dbReference type="Gene3D" id="1.20.920.20">
    <property type="match status" value="1"/>
</dbReference>
<dbReference type="GO" id="GO:0005874">
    <property type="term" value="C:microtubule"/>
    <property type="evidence" value="ECO:0007669"/>
    <property type="project" value="UniProtKB-KW"/>
</dbReference>
<dbReference type="FunFam" id="1.20.140.100:FF:000004">
    <property type="entry name" value="Dynein axonemal heavy chain 6"/>
    <property type="match status" value="1"/>
</dbReference>
<dbReference type="InterPro" id="IPR035699">
    <property type="entry name" value="AAA_6"/>
</dbReference>
<feature type="domain" description="AAA+ ATPase" evidence="17">
    <location>
        <begin position="1374"/>
        <end position="1513"/>
    </location>
</feature>
<dbReference type="FunFam" id="1.20.1270.280:FF:000001">
    <property type="entry name" value="dynein heavy chain 7, axonemal"/>
    <property type="match status" value="1"/>
</dbReference>
<dbReference type="InterPro" id="IPR035706">
    <property type="entry name" value="AAA_9"/>
</dbReference>
<keyword evidence="12" id="KW-0969">Cilium</keyword>
<dbReference type="FunFam" id="1.10.8.1220:FF:000001">
    <property type="entry name" value="Dynein axonemal heavy chain 5"/>
    <property type="match status" value="1"/>
</dbReference>
<dbReference type="Gene3D" id="1.20.1270.280">
    <property type="match status" value="1"/>
</dbReference>
<dbReference type="InterPro" id="IPR041589">
    <property type="entry name" value="DNAH3_AAA_lid_1"/>
</dbReference>
<dbReference type="FunFam" id="1.20.920.20:FF:000006">
    <property type="entry name" value="Dynein, axonemal, heavy chain 6"/>
    <property type="match status" value="1"/>
</dbReference>
<dbReference type="InterPro" id="IPR024317">
    <property type="entry name" value="Dynein_heavy_chain_D4_dom"/>
</dbReference>
<dbReference type="GO" id="GO:0003341">
    <property type="term" value="P:cilium movement"/>
    <property type="evidence" value="ECO:0007669"/>
    <property type="project" value="UniProtKB-ARBA"/>
</dbReference>
<dbReference type="Pfam" id="PF12775">
    <property type="entry name" value="AAA_7"/>
    <property type="match status" value="1"/>
</dbReference>
<evidence type="ECO:0000256" key="16">
    <source>
        <dbReference type="SAM" id="Coils"/>
    </source>
</evidence>
<dbReference type="Gene3D" id="1.20.920.30">
    <property type="match status" value="1"/>
</dbReference>
<keyword evidence="19" id="KW-1185">Reference proteome</keyword>
<evidence type="ECO:0000256" key="4">
    <source>
        <dbReference type="ARBA" id="ARBA00022490"/>
    </source>
</evidence>
<dbReference type="FunFam" id="3.40.50.300:FF:001328">
    <property type="entry name" value="Dynein heavy chain 6, axonemal"/>
    <property type="match status" value="1"/>
</dbReference>
<dbReference type="GO" id="GO:0031514">
    <property type="term" value="C:motile cilium"/>
    <property type="evidence" value="ECO:0007669"/>
    <property type="project" value="UniProtKB-SubCell"/>
</dbReference>
<dbReference type="Gene3D" id="1.10.8.710">
    <property type="match status" value="1"/>
</dbReference>
<dbReference type="FunFam" id="1.20.58.1120:FF:000001">
    <property type="entry name" value="dynein heavy chain 2, axonemal"/>
    <property type="match status" value="1"/>
</dbReference>
<feature type="coiled-coil region" evidence="16">
    <location>
        <begin position="2848"/>
        <end position="2913"/>
    </location>
</feature>
<dbReference type="InterPro" id="IPR027417">
    <property type="entry name" value="P-loop_NTPase"/>
</dbReference>
<keyword evidence="13" id="KW-0505">Motor protein</keyword>
<dbReference type="Pfam" id="PF18199">
    <property type="entry name" value="Dynein_C"/>
    <property type="match status" value="1"/>
</dbReference>
<keyword evidence="15" id="KW-0966">Cell projection</keyword>
<accession>A0A5E4N9Y0</accession>
<evidence type="ECO:0000256" key="1">
    <source>
        <dbReference type="ARBA" id="ARBA00004230"/>
    </source>
</evidence>
<dbReference type="Pfam" id="PF12781">
    <property type="entry name" value="AAA_9"/>
    <property type="match status" value="1"/>
</dbReference>
<dbReference type="Pfam" id="PF03028">
    <property type="entry name" value="Dynein_heavy"/>
    <property type="match status" value="1"/>
</dbReference>
<dbReference type="EMBL" id="CABPRJ010001471">
    <property type="protein sequence ID" value="VVC38384.1"/>
    <property type="molecule type" value="Genomic_DNA"/>
</dbReference>
<evidence type="ECO:0000256" key="6">
    <source>
        <dbReference type="ARBA" id="ARBA00022737"/>
    </source>
</evidence>
<reference evidence="18 19" key="1">
    <citation type="submission" date="2019-08" db="EMBL/GenBank/DDBJ databases">
        <authorList>
            <person name="Alioto T."/>
            <person name="Alioto T."/>
            <person name="Gomez Garrido J."/>
        </authorList>
    </citation>
    <scope>NUCLEOTIDE SEQUENCE [LARGE SCALE GENOMIC DNA]</scope>
</reference>
<keyword evidence="8" id="KW-0067">ATP-binding</keyword>
<evidence type="ECO:0000256" key="13">
    <source>
        <dbReference type="ARBA" id="ARBA00023175"/>
    </source>
</evidence>
<dbReference type="Gene3D" id="3.10.490.20">
    <property type="match status" value="1"/>
</dbReference>
<keyword evidence="14" id="KW-0206">Cytoskeleton</keyword>